<dbReference type="SUPFAM" id="SSF56672">
    <property type="entry name" value="DNA/RNA polymerases"/>
    <property type="match status" value="1"/>
</dbReference>
<dbReference type="GO" id="GO:0003964">
    <property type="term" value="F:RNA-directed DNA polymerase activity"/>
    <property type="evidence" value="ECO:0007669"/>
    <property type="project" value="UniProtKB-KW"/>
</dbReference>
<feature type="domain" description="CCHC-type" evidence="3">
    <location>
        <begin position="296"/>
        <end position="310"/>
    </location>
</feature>
<dbReference type="InterPro" id="IPR036875">
    <property type="entry name" value="Znf_CCHC_sf"/>
</dbReference>
<feature type="compositionally biased region" description="Gly residues" evidence="2">
    <location>
        <begin position="85"/>
        <end position="102"/>
    </location>
</feature>
<dbReference type="InterPro" id="IPR043502">
    <property type="entry name" value="DNA/RNA_pol_sf"/>
</dbReference>
<dbReference type="InterPro" id="IPR001878">
    <property type="entry name" value="Znf_CCHC"/>
</dbReference>
<dbReference type="Gene3D" id="3.10.10.10">
    <property type="entry name" value="HIV Type 1 Reverse Transcriptase, subunit A, domain 1"/>
    <property type="match status" value="1"/>
</dbReference>
<evidence type="ECO:0000313" key="5">
    <source>
        <dbReference type="Proteomes" id="UP001151760"/>
    </source>
</evidence>
<keyword evidence="4" id="KW-0808">Transferase</keyword>
<reference evidence="4" key="2">
    <citation type="submission" date="2022-01" db="EMBL/GenBank/DDBJ databases">
        <authorList>
            <person name="Yamashiro T."/>
            <person name="Shiraishi A."/>
            <person name="Satake H."/>
            <person name="Nakayama K."/>
        </authorList>
    </citation>
    <scope>NUCLEOTIDE SEQUENCE</scope>
</reference>
<dbReference type="Proteomes" id="UP001151760">
    <property type="component" value="Unassembled WGS sequence"/>
</dbReference>
<dbReference type="SUPFAM" id="SSF50630">
    <property type="entry name" value="Acid proteases"/>
    <property type="match status" value="1"/>
</dbReference>
<keyword evidence="1" id="KW-0862">Zinc</keyword>
<dbReference type="PANTHER" id="PTHR15503:SF45">
    <property type="entry name" value="RNA-DIRECTED DNA POLYMERASE HOMOLOG"/>
    <property type="match status" value="1"/>
</dbReference>
<dbReference type="InterPro" id="IPR021109">
    <property type="entry name" value="Peptidase_aspartic_dom_sf"/>
</dbReference>
<evidence type="ECO:0000256" key="1">
    <source>
        <dbReference type="PROSITE-ProRule" id="PRU00047"/>
    </source>
</evidence>
<dbReference type="InterPro" id="IPR032567">
    <property type="entry name" value="RTL1-rel"/>
</dbReference>
<dbReference type="Gene3D" id="4.10.60.10">
    <property type="entry name" value="Zinc finger, CCHC-type"/>
    <property type="match status" value="1"/>
</dbReference>
<dbReference type="PANTHER" id="PTHR15503">
    <property type="entry name" value="LDOC1 RELATED"/>
    <property type="match status" value="1"/>
</dbReference>
<feature type="region of interest" description="Disordered" evidence="2">
    <location>
        <begin position="78"/>
        <end position="102"/>
    </location>
</feature>
<comment type="caution">
    <text evidence="4">The sequence shown here is derived from an EMBL/GenBank/DDBJ whole genome shotgun (WGS) entry which is preliminary data.</text>
</comment>
<reference evidence="4" key="1">
    <citation type="journal article" date="2022" name="Int. J. Mol. Sci.">
        <title>Draft Genome of Tanacetum Coccineum: Genomic Comparison of Closely Related Tanacetum-Family Plants.</title>
        <authorList>
            <person name="Yamashiro T."/>
            <person name="Shiraishi A."/>
            <person name="Nakayama K."/>
            <person name="Satake H."/>
        </authorList>
    </citation>
    <scope>NUCLEOTIDE SEQUENCE</scope>
</reference>
<keyword evidence="4" id="KW-0695">RNA-directed DNA polymerase</keyword>
<keyword evidence="1" id="KW-0863">Zinc-finger</keyword>
<dbReference type="InterPro" id="IPR005162">
    <property type="entry name" value="Retrotrans_gag_dom"/>
</dbReference>
<accession>A0ABQ5HQ83</accession>
<sequence>MSPPDHKKFCWGIVHVTKCKGFTELETGLWLKRINHRVRMPIDLYLCRVKEKLTIKVVDGETIMKYETKIIANDVTTNVNNANNGNGGNGNGRNGNGRNGNGGNGNGGNNECTFKTFQACNPKEYNGKGGAITLTRWIEKMENVIDNSGYAENQKVKYAASSLMNKALTWWNTQLQARGREVAMGMSWNDFKALLVEEFCQSNEMENLENEFWNHKMVGANHAAYTDRFHELAKLVPHLVTPESSCIKRTGILTDEAVSCGTSMKDNEKRRVVEETSKSAGSWKENKKEKVGTGLCFNCQKLGHFAKDCRAPFRPVAPVSAVMMGNNPRLCYECGNQLALDGSRNTRSNGNQVSGRAFNVNINAMEAVQDPNVMTGTFSLNDHFVTVLFYSGADFSFISTEFAPLLNVKSSIVNHGYVIEVADGKKVEVYSIIRDCKLELGSSLFSINLEPLGHGSFDVIVGMDWLSQNKAVIVCHEKVVEIPLEEGRTLRVPGERAVGIAKALKNAKVDEPKLGDISVVQDFKDVFPEDLSGLPPQQQVEFRIDLVPGATPVAKSPYRLAPSEMQELSGQLQELQDKGFI</sequence>
<evidence type="ECO:0000256" key="2">
    <source>
        <dbReference type="SAM" id="MobiDB-lite"/>
    </source>
</evidence>
<evidence type="ECO:0000313" key="4">
    <source>
        <dbReference type="EMBL" id="GJT90036.1"/>
    </source>
</evidence>
<dbReference type="SMART" id="SM00343">
    <property type="entry name" value="ZnF_C2HC"/>
    <property type="match status" value="1"/>
</dbReference>
<dbReference type="Gene3D" id="2.40.70.10">
    <property type="entry name" value="Acid Proteases"/>
    <property type="match status" value="1"/>
</dbReference>
<dbReference type="EMBL" id="BQNB010019885">
    <property type="protein sequence ID" value="GJT90036.1"/>
    <property type="molecule type" value="Genomic_DNA"/>
</dbReference>
<evidence type="ECO:0000259" key="3">
    <source>
        <dbReference type="PROSITE" id="PS50158"/>
    </source>
</evidence>
<proteinExistence type="predicted"/>
<dbReference type="Pfam" id="PF03732">
    <property type="entry name" value="Retrotrans_gag"/>
    <property type="match status" value="1"/>
</dbReference>
<name>A0ABQ5HQ83_9ASTR</name>
<gene>
    <name evidence="4" type="ORF">Tco_1078881</name>
</gene>
<keyword evidence="1" id="KW-0479">Metal-binding</keyword>
<dbReference type="Pfam" id="PF00098">
    <property type="entry name" value="zf-CCHC"/>
    <property type="match status" value="1"/>
</dbReference>
<organism evidence="4 5">
    <name type="scientific">Tanacetum coccineum</name>
    <dbReference type="NCBI Taxonomy" id="301880"/>
    <lineage>
        <taxon>Eukaryota</taxon>
        <taxon>Viridiplantae</taxon>
        <taxon>Streptophyta</taxon>
        <taxon>Embryophyta</taxon>
        <taxon>Tracheophyta</taxon>
        <taxon>Spermatophyta</taxon>
        <taxon>Magnoliopsida</taxon>
        <taxon>eudicotyledons</taxon>
        <taxon>Gunneridae</taxon>
        <taxon>Pentapetalae</taxon>
        <taxon>asterids</taxon>
        <taxon>campanulids</taxon>
        <taxon>Asterales</taxon>
        <taxon>Asteraceae</taxon>
        <taxon>Asteroideae</taxon>
        <taxon>Anthemideae</taxon>
        <taxon>Anthemidinae</taxon>
        <taxon>Tanacetum</taxon>
    </lineage>
</organism>
<keyword evidence="5" id="KW-1185">Reference proteome</keyword>
<dbReference type="Pfam" id="PF08284">
    <property type="entry name" value="RVP_2"/>
    <property type="match status" value="1"/>
</dbReference>
<dbReference type="CDD" id="cd00303">
    <property type="entry name" value="retropepsin_like"/>
    <property type="match status" value="1"/>
</dbReference>
<protein>
    <submittedName>
        <fullName evidence="4">Reverse transcriptase domain-containing protein</fullName>
    </submittedName>
</protein>
<dbReference type="SUPFAM" id="SSF57756">
    <property type="entry name" value="Retrovirus zinc finger-like domains"/>
    <property type="match status" value="1"/>
</dbReference>
<keyword evidence="4" id="KW-0548">Nucleotidyltransferase</keyword>
<dbReference type="PROSITE" id="PS50158">
    <property type="entry name" value="ZF_CCHC"/>
    <property type="match status" value="1"/>
</dbReference>